<reference evidence="3 4" key="1">
    <citation type="submission" date="2014-06" db="EMBL/GenBank/DDBJ databases">
        <authorList>
            <person name="Bishop-Lilly K.A."/>
            <person name="Broomall S.M."/>
            <person name="Chain P.S."/>
            <person name="Chertkov O."/>
            <person name="Coyne S.R."/>
            <person name="Daligault H.E."/>
            <person name="Davenport K.W."/>
            <person name="Erkkila T."/>
            <person name="Frey K.G."/>
            <person name="Gibbons H.S."/>
            <person name="Gu W."/>
            <person name="Jaissle J."/>
            <person name="Johnson S.L."/>
            <person name="Koroleva G.I."/>
            <person name="Ladner J.T."/>
            <person name="Lo C.-C."/>
            <person name="Minogue T.D."/>
            <person name="Munk C."/>
            <person name="Palacios G.F."/>
            <person name="Redden C.L."/>
            <person name="Rosenzweig C.N."/>
            <person name="Scholz M.B."/>
            <person name="Teshima H."/>
            <person name="Xu Y."/>
        </authorList>
    </citation>
    <scope>NUCLEOTIDE SEQUENCE [LARGE SCALE GENOMIC DNA]</scope>
    <source>
        <strain evidence="3 4">EO147</strain>
    </source>
</reference>
<name>A0AAI8FPZ3_9BURK</name>
<dbReference type="AlphaFoldDB" id="A0AAI8FPZ3"/>
<evidence type="ECO:0000256" key="2">
    <source>
        <dbReference type="SAM" id="Phobius"/>
    </source>
</evidence>
<dbReference type="RefSeq" id="WP_010101341.1">
    <property type="nucleotide sequence ID" value="NZ_CADEQG010000013.1"/>
</dbReference>
<keyword evidence="2" id="KW-0472">Membrane</keyword>
<feature type="transmembrane region" description="Helical" evidence="2">
    <location>
        <begin position="35"/>
        <end position="58"/>
    </location>
</feature>
<gene>
    <name evidence="3" type="ORF">DM82_3632</name>
</gene>
<evidence type="ECO:0000313" key="3">
    <source>
        <dbReference type="EMBL" id="AIO68337.1"/>
    </source>
</evidence>
<keyword evidence="2" id="KW-1133">Transmembrane helix</keyword>
<feature type="transmembrane region" description="Helical" evidence="2">
    <location>
        <begin position="89"/>
        <end position="117"/>
    </location>
</feature>
<keyword evidence="4" id="KW-1185">Reference proteome</keyword>
<dbReference type="EMBL" id="CP008726">
    <property type="protein sequence ID" value="AIO68337.1"/>
    <property type="molecule type" value="Genomic_DNA"/>
</dbReference>
<dbReference type="KEGG" id="bok:DM82_3632"/>
<accession>A0AAI8FPZ3</accession>
<organism evidence="3 4">
    <name type="scientific">Burkholderia oklahomensis</name>
    <dbReference type="NCBI Taxonomy" id="342113"/>
    <lineage>
        <taxon>Bacteria</taxon>
        <taxon>Pseudomonadati</taxon>
        <taxon>Pseudomonadota</taxon>
        <taxon>Betaproteobacteria</taxon>
        <taxon>Burkholderiales</taxon>
        <taxon>Burkholderiaceae</taxon>
        <taxon>Burkholderia</taxon>
        <taxon>pseudomallei group</taxon>
    </lineage>
</organism>
<proteinExistence type="predicted"/>
<feature type="region of interest" description="Disordered" evidence="1">
    <location>
        <begin position="1"/>
        <end position="23"/>
    </location>
</feature>
<evidence type="ECO:0000313" key="4">
    <source>
        <dbReference type="Proteomes" id="UP000029424"/>
    </source>
</evidence>
<protein>
    <submittedName>
        <fullName evidence="3">Uncharacterized protein</fullName>
    </submittedName>
</protein>
<keyword evidence="2" id="KW-0812">Transmembrane</keyword>
<evidence type="ECO:0000256" key="1">
    <source>
        <dbReference type="SAM" id="MobiDB-lite"/>
    </source>
</evidence>
<sequence>MQEPSDERSRRARRTTAAGRPPPADRRALIRAYGFALAAILVIALFPILSVAAAGIVADAAGCALNEASVHPCLIGGIDFGETLYAMGVLGWLMLGSLPIGGLLLMAWAIALLAHLLRRRASTRR</sequence>
<dbReference type="GeneID" id="60547453"/>
<dbReference type="Proteomes" id="UP000029424">
    <property type="component" value="Chromosome 1"/>
</dbReference>